<evidence type="ECO:0000256" key="1">
    <source>
        <dbReference type="SAM" id="MobiDB-lite"/>
    </source>
</evidence>
<accession>A0AAD8Y4K9</accession>
<name>A0AAD8Y4K9_9STRA</name>
<comment type="caution">
    <text evidence="2">The sequence shown here is derived from an EMBL/GenBank/DDBJ whole genome shotgun (WGS) entry which is preliminary data.</text>
</comment>
<evidence type="ECO:0000313" key="2">
    <source>
        <dbReference type="EMBL" id="KAK1738706.1"/>
    </source>
</evidence>
<sequence>MALAYPIRNVKDLAHAFAAKDEFISALSYYLYSNTDNYIMNPLDEYYVAPYCFMCTKNNPKSDKAGFLVFSSMAPFVQKREHDEAFSLIKRQGYHKTPFIGTIEKFQELLKLKEKDIYTFTSDGCVPTAEDVSQELEDVAIRVVCDLMRWRYPYSWRDKREEVASYFGPVLDLAEYDGRKKNKQQQLIQHQDQNHQQLQYQQQEQQQQQENFYDAKECAAEEEKKETTALDYLPLPPVHTPTQDKKSGGFFERNADIFNNPFISRYNHNDLENEEDDDGNTFISTNNTVYDEDDIFHDIYGI</sequence>
<feature type="compositionally biased region" description="Low complexity" evidence="1">
    <location>
        <begin position="184"/>
        <end position="208"/>
    </location>
</feature>
<keyword evidence="3" id="KW-1185">Reference proteome</keyword>
<dbReference type="AlphaFoldDB" id="A0AAD8Y4K9"/>
<evidence type="ECO:0000313" key="3">
    <source>
        <dbReference type="Proteomes" id="UP001224775"/>
    </source>
</evidence>
<feature type="region of interest" description="Disordered" evidence="1">
    <location>
        <begin position="183"/>
        <end position="208"/>
    </location>
</feature>
<proteinExistence type="predicted"/>
<organism evidence="2 3">
    <name type="scientific">Skeletonema marinoi</name>
    <dbReference type="NCBI Taxonomy" id="267567"/>
    <lineage>
        <taxon>Eukaryota</taxon>
        <taxon>Sar</taxon>
        <taxon>Stramenopiles</taxon>
        <taxon>Ochrophyta</taxon>
        <taxon>Bacillariophyta</taxon>
        <taxon>Coscinodiscophyceae</taxon>
        <taxon>Thalassiosirophycidae</taxon>
        <taxon>Thalassiosirales</taxon>
        <taxon>Skeletonemataceae</taxon>
        <taxon>Skeletonema</taxon>
        <taxon>Skeletonema marinoi-dohrnii complex</taxon>
    </lineage>
</organism>
<dbReference type="Proteomes" id="UP001224775">
    <property type="component" value="Unassembled WGS sequence"/>
</dbReference>
<dbReference type="EMBL" id="JATAAI010000020">
    <property type="protein sequence ID" value="KAK1738706.1"/>
    <property type="molecule type" value="Genomic_DNA"/>
</dbReference>
<gene>
    <name evidence="2" type="ORF">QTG54_010736</name>
</gene>
<protein>
    <submittedName>
        <fullName evidence="2">Uncharacterized protein</fullName>
    </submittedName>
</protein>
<reference evidence="2" key="1">
    <citation type="submission" date="2023-06" db="EMBL/GenBank/DDBJ databases">
        <title>Survivors Of The Sea: Transcriptome response of Skeletonema marinoi to long-term dormancy.</title>
        <authorList>
            <person name="Pinder M.I.M."/>
            <person name="Kourtchenko O."/>
            <person name="Robertson E.K."/>
            <person name="Larsson T."/>
            <person name="Maumus F."/>
            <person name="Osuna-Cruz C.M."/>
            <person name="Vancaester E."/>
            <person name="Stenow R."/>
            <person name="Vandepoele K."/>
            <person name="Ploug H."/>
            <person name="Bruchert V."/>
            <person name="Godhe A."/>
            <person name="Topel M."/>
        </authorList>
    </citation>
    <scope>NUCLEOTIDE SEQUENCE</scope>
    <source>
        <strain evidence="2">R05AC</strain>
    </source>
</reference>